<evidence type="ECO:0000256" key="1">
    <source>
        <dbReference type="PIRNR" id="PIRNR037226"/>
    </source>
</evidence>
<dbReference type="SUPFAM" id="SSF55031">
    <property type="entry name" value="Bacterial exopeptidase dimerisation domain"/>
    <property type="match status" value="1"/>
</dbReference>
<accession>A0A975S865</accession>
<reference evidence="3" key="1">
    <citation type="submission" date="2021-06" db="EMBL/GenBank/DDBJ databases">
        <title>Novel species in genus Arthrobacter.</title>
        <authorList>
            <person name="Zhang G."/>
        </authorList>
    </citation>
    <scope>NUCLEOTIDE SEQUENCE</scope>
    <source>
        <strain evidence="3">Zg-ZUI122</strain>
    </source>
</reference>
<keyword evidence="4" id="KW-1185">Reference proteome</keyword>
<dbReference type="InterPro" id="IPR036264">
    <property type="entry name" value="Bact_exopeptidase_dim_dom"/>
</dbReference>
<sequence>MSTTTSVTAKAAVQERLARHRSAVLALSAQLHADPEVAFEEHRSAARVSAVLEEAGFDTVVGCYGLPTAVEAVYGSGSFRVIICAEYDALPGIGHACGHNIIAASTAGAALSLAAVAQELDLTVVLLGTPAEEDGGGKVLLLNAGAFANAHLALSAHPTSGVDIDCSGTSSQGCDRFHVQFRGKASHAAVAPSAGVNALNAATVAQVAIGLLRQQLPDGVRINALVTAGGSAINVIPEHAELTLEVRARDAAIQNDVTHKVLLACEGAALATGCSWSTEQPSPGYLPLRQHEGLLKLWNRNLTATGRTLIRPPAGGGGGGSTDMGNVSQAMPAIHPVIAVLGSQGMPHTAAFADETCGPDADAAVMDAALALAWTVVDAAAAPELRASLCQARDERWRLADALAVGE</sequence>
<dbReference type="Pfam" id="PF01546">
    <property type="entry name" value="Peptidase_M20"/>
    <property type="match status" value="1"/>
</dbReference>
<dbReference type="SUPFAM" id="SSF53187">
    <property type="entry name" value="Zn-dependent exopeptidases"/>
    <property type="match status" value="1"/>
</dbReference>
<dbReference type="Gene3D" id="3.30.70.360">
    <property type="match status" value="1"/>
</dbReference>
<dbReference type="GO" id="GO:0016805">
    <property type="term" value="F:dipeptidase activity"/>
    <property type="evidence" value="ECO:0007669"/>
    <property type="project" value="InterPro"/>
</dbReference>
<proteinExistence type="inferred from homology"/>
<dbReference type="AlphaFoldDB" id="A0A975S865"/>
<dbReference type="InterPro" id="IPR052030">
    <property type="entry name" value="Peptidase_M20/M20A_hydrolases"/>
</dbReference>
<dbReference type="CDD" id="cd03887">
    <property type="entry name" value="M20_Acy1L2"/>
    <property type="match status" value="1"/>
</dbReference>
<name>A0A975S865_9MICC</name>
<dbReference type="InterPro" id="IPR017144">
    <property type="entry name" value="Xaa-Arg_dipeptidase"/>
</dbReference>
<dbReference type="GO" id="GO:0005737">
    <property type="term" value="C:cytoplasm"/>
    <property type="evidence" value="ECO:0007669"/>
    <property type="project" value="TreeGrafter"/>
</dbReference>
<feature type="domain" description="Peptidase M20 dimerisation" evidence="2">
    <location>
        <begin position="172"/>
        <end position="258"/>
    </location>
</feature>
<dbReference type="PANTHER" id="PTHR30575:SF0">
    <property type="entry name" value="XAA-ARG DIPEPTIDASE"/>
    <property type="match status" value="1"/>
</dbReference>
<evidence type="ECO:0000259" key="2">
    <source>
        <dbReference type="Pfam" id="PF07687"/>
    </source>
</evidence>
<evidence type="ECO:0000313" key="3">
    <source>
        <dbReference type="EMBL" id="QWQ37617.1"/>
    </source>
</evidence>
<comment type="similarity">
    <text evidence="1">Belongs to the peptidase M20A family.</text>
</comment>
<dbReference type="Proteomes" id="UP000680588">
    <property type="component" value="Chromosome"/>
</dbReference>
<dbReference type="EMBL" id="CP076456">
    <property type="protein sequence ID" value="QWQ37617.1"/>
    <property type="molecule type" value="Genomic_DNA"/>
</dbReference>
<dbReference type="Gene3D" id="3.40.630.10">
    <property type="entry name" value="Zn peptidases"/>
    <property type="match status" value="1"/>
</dbReference>
<evidence type="ECO:0000313" key="4">
    <source>
        <dbReference type="Proteomes" id="UP000680588"/>
    </source>
</evidence>
<dbReference type="Pfam" id="PF07687">
    <property type="entry name" value="M20_dimer"/>
    <property type="match status" value="1"/>
</dbReference>
<protein>
    <recommendedName>
        <fullName evidence="1">Peptidase M20 domain-containing protein 2</fullName>
    </recommendedName>
</protein>
<dbReference type="NCBIfam" id="TIGR01891">
    <property type="entry name" value="amidohydrolases"/>
    <property type="match status" value="1"/>
</dbReference>
<dbReference type="KEGG" id="asun:KG104_07855"/>
<dbReference type="InterPro" id="IPR002933">
    <property type="entry name" value="Peptidase_M20"/>
</dbReference>
<dbReference type="InterPro" id="IPR017439">
    <property type="entry name" value="Amidohydrolase"/>
</dbReference>
<dbReference type="RefSeq" id="WP_207346650.1">
    <property type="nucleotide sequence ID" value="NZ_CP076456.1"/>
</dbReference>
<dbReference type="GO" id="GO:0046657">
    <property type="term" value="P:folic acid catabolic process"/>
    <property type="evidence" value="ECO:0007669"/>
    <property type="project" value="TreeGrafter"/>
</dbReference>
<organism evidence="3 4">
    <name type="scientific">Arthrobacter sunyaminii</name>
    <dbReference type="NCBI Taxonomy" id="2816859"/>
    <lineage>
        <taxon>Bacteria</taxon>
        <taxon>Bacillati</taxon>
        <taxon>Actinomycetota</taxon>
        <taxon>Actinomycetes</taxon>
        <taxon>Micrococcales</taxon>
        <taxon>Micrococcaceae</taxon>
        <taxon>Arthrobacter</taxon>
    </lineage>
</organism>
<dbReference type="InterPro" id="IPR011650">
    <property type="entry name" value="Peptidase_M20_dimer"/>
</dbReference>
<dbReference type="GO" id="GO:0071713">
    <property type="term" value="F:para-aminobenzoyl-glutamate hydrolase activity"/>
    <property type="evidence" value="ECO:0007669"/>
    <property type="project" value="TreeGrafter"/>
</dbReference>
<dbReference type="PANTHER" id="PTHR30575">
    <property type="entry name" value="PEPTIDASE M20"/>
    <property type="match status" value="1"/>
</dbReference>
<dbReference type="PIRSF" id="PIRSF037226">
    <property type="entry name" value="Amidohydrolase_ACY1L2_prd"/>
    <property type="match status" value="1"/>
</dbReference>
<gene>
    <name evidence="3" type="ORF">KG104_07855</name>
</gene>